<dbReference type="Pfam" id="PF19258">
    <property type="entry name" value="KxYKxGKxW_sig"/>
    <property type="match status" value="1"/>
</dbReference>
<evidence type="ECO:0000313" key="3">
    <source>
        <dbReference type="EMBL" id="GAX01881.1"/>
    </source>
</evidence>
<dbReference type="AlphaFoldDB" id="A0A1Z5IKD1"/>
<dbReference type="InterPro" id="IPR022263">
    <property type="entry name" value="KxYKxGKxW"/>
</dbReference>
<dbReference type="RefSeq" id="WP_054654670.1">
    <property type="nucleotide sequence ID" value="NZ_BBFL01000005.1"/>
</dbReference>
<proteinExistence type="predicted"/>
<dbReference type="Proteomes" id="UP000198402">
    <property type="component" value="Unassembled WGS sequence"/>
</dbReference>
<feature type="compositionally biased region" description="Polar residues" evidence="2">
    <location>
        <begin position="151"/>
        <end position="177"/>
    </location>
</feature>
<accession>A0A1Z5IKD1</accession>
<keyword evidence="1" id="KW-0732">Signal</keyword>
<dbReference type="NCBIfam" id="TIGR03715">
    <property type="entry name" value="KxYKxGKxW"/>
    <property type="match status" value="1"/>
</dbReference>
<reference evidence="3 4" key="1">
    <citation type="submission" date="2015-11" db="EMBL/GenBank/DDBJ databases">
        <title>Draft genome sequences of new species of the genus Lactobacillus isolated from orchardgrass silage.</title>
        <authorList>
            <person name="Tohno M."/>
            <person name="Tanizawa Y."/>
            <person name="Arita M."/>
        </authorList>
    </citation>
    <scope>NUCLEOTIDE SEQUENCE [LARGE SCALE GENOMIC DNA]</scope>
    <source>
        <strain evidence="3 4">IWT126</strain>
    </source>
</reference>
<dbReference type="OrthoDB" id="9768786at2"/>
<gene>
    <name evidence="3" type="ORF">IWT126_01944</name>
</gene>
<comment type="caution">
    <text evidence="3">The sequence shown here is derived from an EMBL/GenBank/DDBJ whole genome shotgun (WGS) entry which is preliminary data.</text>
</comment>
<protein>
    <submittedName>
        <fullName evidence="3">Uncharacterized protein</fullName>
    </submittedName>
</protein>
<keyword evidence="4" id="KW-1185">Reference proteome</keyword>
<feature type="compositionally biased region" description="Polar residues" evidence="2">
    <location>
        <begin position="128"/>
        <end position="141"/>
    </location>
</feature>
<evidence type="ECO:0000313" key="4">
    <source>
        <dbReference type="Proteomes" id="UP000198402"/>
    </source>
</evidence>
<name>A0A1Z5IKD1_9LACO</name>
<dbReference type="EMBL" id="BCMG01000010">
    <property type="protein sequence ID" value="GAX01881.1"/>
    <property type="molecule type" value="Genomic_DNA"/>
</dbReference>
<feature type="region of interest" description="Disordered" evidence="2">
    <location>
        <begin position="103"/>
        <end position="231"/>
    </location>
</feature>
<dbReference type="STRING" id="1302250.GCA_001313225_01391"/>
<evidence type="ECO:0000256" key="1">
    <source>
        <dbReference type="ARBA" id="ARBA00022729"/>
    </source>
</evidence>
<organism evidence="3 4">
    <name type="scientific">Secundilactobacillus silagei JCM 19001</name>
    <dbReference type="NCBI Taxonomy" id="1302250"/>
    <lineage>
        <taxon>Bacteria</taxon>
        <taxon>Bacillati</taxon>
        <taxon>Bacillota</taxon>
        <taxon>Bacilli</taxon>
        <taxon>Lactobacillales</taxon>
        <taxon>Lactobacillaceae</taxon>
        <taxon>Secundilactobacillus</taxon>
    </lineage>
</organism>
<sequence length="297" mass="30614">MVGKNNQSKTIQTNLKQHYKSYKVGRQWVFVSLASLSMGAALFLGASTSYAAENPDTTPETESNQTSAAVASVTTAKTVTLPASTEPAQSAVKDAVTATKPATTNVTAVNDHTSDKNASAVKVAETKQAVSATKPSDQPGEQQPAAATHVDNATPTAPQSESKTGNNGLNDATNHGEQVSVPKTDSKVVTDSTSTGNKEATTAPTAGGKNDTPASSETTAPAKADTPGRTAAIGTVPTQVDTIKVAQLKAQMKTLLVDPTAVDITQAQTIGSELYALTGQPQKIAALQRSRMANNHQ</sequence>
<evidence type="ECO:0000256" key="2">
    <source>
        <dbReference type="SAM" id="MobiDB-lite"/>
    </source>
</evidence>